<sequence length="163" mass="18443">MKIIYFIRHAKAKKKAPTDFLRKLSERGLSDAKNTGIRLKEANIIPDIIFTSSGVRALSTANIIAKELSFNGKIKSTDELYEFSKPNLLKFVKNLSNKHNTVFIVGHNSALNEICEFLSDSVIEHFPTCAICGIKFDIDSFENICNGSIIYFDYPKKHIKDKI</sequence>
<keyword evidence="4" id="KW-1185">Reference proteome</keyword>
<dbReference type="SUPFAM" id="SSF53254">
    <property type="entry name" value="Phosphoglycerate mutase-like"/>
    <property type="match status" value="1"/>
</dbReference>
<evidence type="ECO:0000313" key="4">
    <source>
        <dbReference type="Proteomes" id="UP000240535"/>
    </source>
</evidence>
<dbReference type="OrthoDB" id="9810154at2"/>
<keyword evidence="1" id="KW-0378">Hydrolase</keyword>
<reference evidence="4" key="1">
    <citation type="submission" date="2017-10" db="EMBL/GenBank/DDBJ databases">
        <title>Campylobacter species from seals.</title>
        <authorList>
            <person name="Gilbert M.J."/>
            <person name="Zomer A.L."/>
            <person name="Timmerman A.J."/>
            <person name="Duim B."/>
            <person name="Wagenaar J.A."/>
        </authorList>
    </citation>
    <scope>NUCLEOTIDE SEQUENCE [LARGE SCALE GENOMIC DNA]</scope>
    <source>
        <strain evidence="4">17S00004-5</strain>
    </source>
</reference>
<evidence type="ECO:0000313" key="3">
    <source>
        <dbReference type="EMBL" id="PSM51412.1"/>
    </source>
</evidence>
<feature type="binding site" evidence="2">
    <location>
        <position position="56"/>
    </location>
    <ligand>
        <name>substrate</name>
    </ligand>
</feature>
<dbReference type="Pfam" id="PF00300">
    <property type="entry name" value="His_Phos_1"/>
    <property type="match status" value="1"/>
</dbReference>
<evidence type="ECO:0000256" key="2">
    <source>
        <dbReference type="PIRSR" id="PIRSR613078-2"/>
    </source>
</evidence>
<comment type="caution">
    <text evidence="3">The sequence shown here is derived from an EMBL/GenBank/DDBJ whole genome shotgun (WGS) entry which is preliminary data.</text>
</comment>
<accession>A0A2P8QYU7</accession>
<protein>
    <submittedName>
        <fullName evidence="3">Phosphohistidine phosphatase</fullName>
    </submittedName>
</protein>
<name>A0A2P8QYU7_9BACT</name>
<dbReference type="InterPro" id="IPR013078">
    <property type="entry name" value="His_Pase_superF_clade-1"/>
</dbReference>
<dbReference type="Gene3D" id="3.40.50.1240">
    <property type="entry name" value="Phosphoglycerate mutase-like"/>
    <property type="match status" value="1"/>
</dbReference>
<dbReference type="GO" id="GO:0016787">
    <property type="term" value="F:hydrolase activity"/>
    <property type="evidence" value="ECO:0007669"/>
    <property type="project" value="UniProtKB-KW"/>
</dbReference>
<organism evidence="3 4">
    <name type="scientific">Campylobacter blaseri</name>
    <dbReference type="NCBI Taxonomy" id="2042961"/>
    <lineage>
        <taxon>Bacteria</taxon>
        <taxon>Pseudomonadati</taxon>
        <taxon>Campylobacterota</taxon>
        <taxon>Epsilonproteobacteria</taxon>
        <taxon>Campylobacterales</taxon>
        <taxon>Campylobacteraceae</taxon>
        <taxon>Campylobacter</taxon>
    </lineage>
</organism>
<dbReference type="InterPro" id="IPR051021">
    <property type="entry name" value="Mito_Ser/Thr_phosphatase"/>
</dbReference>
<dbReference type="CDD" id="cd07067">
    <property type="entry name" value="HP_PGM_like"/>
    <property type="match status" value="1"/>
</dbReference>
<dbReference type="InterPro" id="IPR029033">
    <property type="entry name" value="His_PPase_superfam"/>
</dbReference>
<dbReference type="PANTHER" id="PTHR20935:SF1">
    <property type="entry name" value="SLL1549 PROTEIN"/>
    <property type="match status" value="1"/>
</dbReference>
<dbReference type="Proteomes" id="UP000240535">
    <property type="component" value="Unassembled WGS sequence"/>
</dbReference>
<proteinExistence type="predicted"/>
<gene>
    <name evidence="3" type="ORF">CQ405_08470</name>
</gene>
<dbReference type="PANTHER" id="PTHR20935">
    <property type="entry name" value="PHOSPHOGLYCERATE MUTASE-RELATED"/>
    <property type="match status" value="1"/>
</dbReference>
<dbReference type="RefSeq" id="WP_106872663.1">
    <property type="nucleotide sequence ID" value="NZ_CP053841.1"/>
</dbReference>
<dbReference type="EMBL" id="PDHH01000008">
    <property type="protein sequence ID" value="PSM51412.1"/>
    <property type="molecule type" value="Genomic_DNA"/>
</dbReference>
<dbReference type="AlphaFoldDB" id="A0A2P8QYU7"/>
<evidence type="ECO:0000256" key="1">
    <source>
        <dbReference type="ARBA" id="ARBA00022801"/>
    </source>
</evidence>